<keyword evidence="10" id="KW-0479">Metal-binding</keyword>
<dbReference type="InterPro" id="IPR036135">
    <property type="entry name" value="MoeA_linker/N_sf"/>
</dbReference>
<dbReference type="PANTHER" id="PTHR10192">
    <property type="entry name" value="MOLYBDOPTERIN BIOSYNTHESIS PROTEIN"/>
    <property type="match status" value="1"/>
</dbReference>
<dbReference type="InterPro" id="IPR008284">
    <property type="entry name" value="MoCF_biosynth_CS"/>
</dbReference>
<evidence type="ECO:0000256" key="8">
    <source>
        <dbReference type="ARBA" id="ARBA00023150"/>
    </source>
</evidence>
<dbReference type="Pfam" id="PF12727">
    <property type="entry name" value="PBP_like"/>
    <property type="match status" value="1"/>
</dbReference>
<comment type="similarity">
    <text evidence="4 10">Belongs to the MoeA family.</text>
</comment>
<evidence type="ECO:0000256" key="3">
    <source>
        <dbReference type="ARBA" id="ARBA00005046"/>
    </source>
</evidence>
<name>A0A1S1V4A2_9FIRM</name>
<dbReference type="EMBL" id="MKIE01000015">
    <property type="protein sequence ID" value="OHW61348.1"/>
    <property type="molecule type" value="Genomic_DNA"/>
</dbReference>
<dbReference type="SUPFAM" id="SSF63867">
    <property type="entry name" value="MoeA C-terminal domain-like"/>
    <property type="match status" value="1"/>
</dbReference>
<evidence type="ECO:0000313" key="13">
    <source>
        <dbReference type="Proteomes" id="UP000180254"/>
    </source>
</evidence>
<gene>
    <name evidence="12" type="primary">moeA_3</name>
    <name evidence="12" type="ORF">EUAN_22910</name>
</gene>
<dbReference type="GO" id="GO:0061599">
    <property type="term" value="F:molybdopterin molybdotransferase activity"/>
    <property type="evidence" value="ECO:0007669"/>
    <property type="project" value="UniProtKB-UniRule"/>
</dbReference>
<dbReference type="GO" id="GO:0046872">
    <property type="term" value="F:metal ion binding"/>
    <property type="evidence" value="ECO:0007669"/>
    <property type="project" value="UniProtKB-UniRule"/>
</dbReference>
<dbReference type="InterPro" id="IPR024370">
    <property type="entry name" value="PBP_domain"/>
</dbReference>
<dbReference type="Gene3D" id="3.40.980.10">
    <property type="entry name" value="MoaB/Mog-like domain"/>
    <property type="match status" value="1"/>
</dbReference>
<comment type="function">
    <text evidence="1 10">Catalyzes the insertion of molybdate into adenylated molybdopterin with the concomitant release of AMP.</text>
</comment>
<dbReference type="UniPathway" id="UPA00344"/>
<evidence type="ECO:0000256" key="1">
    <source>
        <dbReference type="ARBA" id="ARBA00002901"/>
    </source>
</evidence>
<dbReference type="AlphaFoldDB" id="A0A1S1V4A2"/>
<dbReference type="STRING" id="39480.EUAN_22910"/>
<reference evidence="12 13" key="1">
    <citation type="submission" date="2016-09" db="EMBL/GenBank/DDBJ databases">
        <title>Genome sequence of Eubacterium angustum.</title>
        <authorList>
            <person name="Poehlein A."/>
            <person name="Daniel R."/>
        </authorList>
    </citation>
    <scope>NUCLEOTIDE SEQUENCE [LARGE SCALE GENOMIC DNA]</scope>
    <source>
        <strain evidence="12 13">DSM 1989</strain>
    </source>
</reference>
<dbReference type="Pfam" id="PF00994">
    <property type="entry name" value="MoCF_biosynth"/>
    <property type="match status" value="1"/>
</dbReference>
<accession>A0A1S1V4A2</accession>
<evidence type="ECO:0000259" key="11">
    <source>
        <dbReference type="SMART" id="SM00852"/>
    </source>
</evidence>
<sequence>MKKRNVYIDNIEDELAIIMYRDRLRIESQSESVPLEESHGRVTAVAVYAKKSSPHYNSAAMDGILVRSKDTEGASEVRPVELKEGEDFVYVNTGNPILEGFDSVIMIEDVIECGDGRVKINKSSHPWQYIRNIGEDIVVTEMIIPSNHEIRAIDLGALAAGGIEEIEVYKKPVVGIVPTGSEIVKSATTDIEGEITDSNSLMFAGLVREYGGEPHRIDPVRDEYELLKEKISTEVDRSDILIINAGSSAGTKDYTKSIIEELGEVVVHGIAVKPGKPTILGIIRNKAVVGLPGYPVSSYIAFETFVKPILLDYSGKRKKPSQVEAILSKRVYSSLKHKELIRVSLGVVNGKLIATPISGGAGATMSLVKADGIGIVPREVEGIESGDKISVQLLKPYDEIEDTLVSIGSHDMVMDILGDMMRVSSAHTGSLGGIISMKKKESHVAPIHLLDESTGEYNISYVKKYFPGGGMSLIKGVQRVQGFIVPKGNPKQIQSVKDLSRGDIVFVNRQRGSGTRILLDYHISREGVDTEAIDGYDLEYNTHMDIAQAVKSGNADVGLGIASAAYALGLDFVELADEEYDFLVYTDSLKEAEIEKFIEILRSEEFKKRVAEIPGYKTDRAGEVVEVN</sequence>
<dbReference type="RefSeq" id="WP_071064561.1">
    <property type="nucleotide sequence ID" value="NZ_MKIE01000015.1"/>
</dbReference>
<dbReference type="SUPFAM" id="SSF63882">
    <property type="entry name" value="MoeA N-terminal region -like"/>
    <property type="match status" value="1"/>
</dbReference>
<dbReference type="NCBIfam" id="NF011068">
    <property type="entry name" value="PRK14498.1"/>
    <property type="match status" value="1"/>
</dbReference>
<keyword evidence="10" id="KW-0460">Magnesium</keyword>
<proteinExistence type="inferred from homology"/>
<dbReference type="EC" id="2.10.1.1" evidence="5 10"/>
<dbReference type="CDD" id="cd00887">
    <property type="entry name" value="MoeA"/>
    <property type="match status" value="1"/>
</dbReference>
<dbReference type="InterPro" id="IPR036425">
    <property type="entry name" value="MoaB/Mog-like_dom_sf"/>
</dbReference>
<evidence type="ECO:0000256" key="9">
    <source>
        <dbReference type="ARBA" id="ARBA00047317"/>
    </source>
</evidence>
<comment type="catalytic activity">
    <reaction evidence="9">
        <text>adenylyl-molybdopterin + molybdate = Mo-molybdopterin + AMP + H(+)</text>
        <dbReference type="Rhea" id="RHEA:35047"/>
        <dbReference type="ChEBI" id="CHEBI:15378"/>
        <dbReference type="ChEBI" id="CHEBI:36264"/>
        <dbReference type="ChEBI" id="CHEBI:62727"/>
        <dbReference type="ChEBI" id="CHEBI:71302"/>
        <dbReference type="ChEBI" id="CHEBI:456215"/>
        <dbReference type="EC" id="2.10.1.1"/>
    </reaction>
</comment>
<dbReference type="SMART" id="SM00852">
    <property type="entry name" value="MoCF_biosynth"/>
    <property type="match status" value="1"/>
</dbReference>
<dbReference type="NCBIfam" id="TIGR00177">
    <property type="entry name" value="molyb_syn"/>
    <property type="match status" value="1"/>
</dbReference>
<dbReference type="Pfam" id="PF03453">
    <property type="entry name" value="MoeA_N"/>
    <property type="match status" value="1"/>
</dbReference>
<dbReference type="OrthoDB" id="9804758at2"/>
<dbReference type="SUPFAM" id="SSF53850">
    <property type="entry name" value="Periplasmic binding protein-like II"/>
    <property type="match status" value="1"/>
</dbReference>
<dbReference type="SUPFAM" id="SSF53218">
    <property type="entry name" value="Molybdenum cofactor biosynthesis proteins"/>
    <property type="match status" value="1"/>
</dbReference>
<organism evidence="12 13">
    <name type="scientific">Andreesenia angusta</name>
    <dbReference type="NCBI Taxonomy" id="39480"/>
    <lineage>
        <taxon>Bacteria</taxon>
        <taxon>Bacillati</taxon>
        <taxon>Bacillota</taxon>
        <taxon>Tissierellia</taxon>
        <taxon>Tissierellales</taxon>
        <taxon>Gottschalkiaceae</taxon>
        <taxon>Andreesenia</taxon>
    </lineage>
</organism>
<evidence type="ECO:0000256" key="6">
    <source>
        <dbReference type="ARBA" id="ARBA00021108"/>
    </source>
</evidence>
<dbReference type="GO" id="GO:0006777">
    <property type="term" value="P:Mo-molybdopterin cofactor biosynthetic process"/>
    <property type="evidence" value="ECO:0007669"/>
    <property type="project" value="UniProtKB-UniRule"/>
</dbReference>
<dbReference type="Gene3D" id="3.40.190.10">
    <property type="entry name" value="Periplasmic binding protein-like II"/>
    <property type="match status" value="1"/>
</dbReference>
<dbReference type="PANTHER" id="PTHR10192:SF16">
    <property type="entry name" value="MOLYBDOPTERIN MOLYBDENUMTRANSFERASE"/>
    <property type="match status" value="1"/>
</dbReference>
<dbReference type="InterPro" id="IPR005110">
    <property type="entry name" value="MoeA_linker/N"/>
</dbReference>
<evidence type="ECO:0000313" key="12">
    <source>
        <dbReference type="EMBL" id="OHW61348.1"/>
    </source>
</evidence>
<protein>
    <recommendedName>
        <fullName evidence="6 10">Molybdopterin molybdenumtransferase</fullName>
        <ecNumber evidence="5 10">2.10.1.1</ecNumber>
    </recommendedName>
</protein>
<comment type="pathway">
    <text evidence="3 10">Cofactor biosynthesis; molybdopterin biosynthesis.</text>
</comment>
<dbReference type="Gene3D" id="3.90.105.10">
    <property type="entry name" value="Molybdopterin biosynthesis moea protein, domain 2"/>
    <property type="match status" value="1"/>
</dbReference>
<evidence type="ECO:0000256" key="2">
    <source>
        <dbReference type="ARBA" id="ARBA00003487"/>
    </source>
</evidence>
<comment type="caution">
    <text evidence="12">The sequence shown here is derived from an EMBL/GenBank/DDBJ whole genome shotgun (WGS) entry which is preliminary data.</text>
</comment>
<dbReference type="PROSITE" id="PS01079">
    <property type="entry name" value="MOCF_BIOSYNTHESIS_2"/>
    <property type="match status" value="1"/>
</dbReference>
<comment type="cofactor">
    <cofactor evidence="10">
        <name>Mg(2+)</name>
        <dbReference type="ChEBI" id="CHEBI:18420"/>
    </cofactor>
</comment>
<dbReference type="Proteomes" id="UP000180254">
    <property type="component" value="Unassembled WGS sequence"/>
</dbReference>
<evidence type="ECO:0000256" key="10">
    <source>
        <dbReference type="RuleBase" id="RU365090"/>
    </source>
</evidence>
<keyword evidence="8 10" id="KW-0501">Molybdenum cofactor biosynthesis</keyword>
<keyword evidence="13" id="KW-1185">Reference proteome</keyword>
<feature type="domain" description="MoaB/Mog" evidence="11">
    <location>
        <begin position="175"/>
        <end position="312"/>
    </location>
</feature>
<dbReference type="GO" id="GO:0005829">
    <property type="term" value="C:cytosol"/>
    <property type="evidence" value="ECO:0007669"/>
    <property type="project" value="TreeGrafter"/>
</dbReference>
<keyword evidence="10 12" id="KW-0808">Transferase</keyword>
<evidence type="ECO:0000256" key="7">
    <source>
        <dbReference type="ARBA" id="ARBA00022505"/>
    </source>
</evidence>
<keyword evidence="7 10" id="KW-0500">Molybdenum</keyword>
<dbReference type="InterPro" id="IPR001453">
    <property type="entry name" value="MoaB/Mog_dom"/>
</dbReference>
<dbReference type="InterPro" id="IPR005111">
    <property type="entry name" value="MoeA_C_domain_IV"/>
</dbReference>
<comment type="function">
    <text evidence="2">May be involved in the biosynthesis of molybdopterin.</text>
</comment>
<dbReference type="InterPro" id="IPR036688">
    <property type="entry name" value="MoeA_C_domain_IV_sf"/>
</dbReference>
<dbReference type="Gene3D" id="2.170.190.11">
    <property type="entry name" value="Molybdopterin biosynthesis moea protein, domain 3"/>
    <property type="match status" value="1"/>
</dbReference>
<evidence type="ECO:0000256" key="4">
    <source>
        <dbReference type="ARBA" id="ARBA00010763"/>
    </source>
</evidence>
<dbReference type="Pfam" id="PF03454">
    <property type="entry name" value="MoeA_C"/>
    <property type="match status" value="1"/>
</dbReference>
<dbReference type="InterPro" id="IPR038987">
    <property type="entry name" value="MoeA-like"/>
</dbReference>
<evidence type="ECO:0000256" key="5">
    <source>
        <dbReference type="ARBA" id="ARBA00013269"/>
    </source>
</evidence>
<dbReference type="Gene3D" id="2.40.340.10">
    <property type="entry name" value="MoeA, C-terminal, domain IV"/>
    <property type="match status" value="1"/>
</dbReference>